<accession>A0A8H8BTB6</accession>
<dbReference type="PANTHER" id="PTHR24148">
    <property type="entry name" value="ANKYRIN REPEAT DOMAIN-CONTAINING PROTEIN 39 HOMOLOG-RELATED"/>
    <property type="match status" value="1"/>
</dbReference>
<dbReference type="AlphaFoldDB" id="A0A8H8BTB6"/>
<proteinExistence type="predicted"/>
<dbReference type="EMBL" id="JAFJYH010000038">
    <property type="protein sequence ID" value="KAG4423187.1"/>
    <property type="molecule type" value="Genomic_DNA"/>
</dbReference>
<evidence type="ECO:0000313" key="3">
    <source>
        <dbReference type="EMBL" id="KAG4423187.1"/>
    </source>
</evidence>
<gene>
    <name evidence="3" type="ORF">IFR04_003685</name>
</gene>
<dbReference type="InterPro" id="IPR052895">
    <property type="entry name" value="HetReg/Transcr_Mod"/>
</dbReference>
<evidence type="ECO:0000313" key="4">
    <source>
        <dbReference type="Proteomes" id="UP000664132"/>
    </source>
</evidence>
<protein>
    <recommendedName>
        <fullName evidence="2">Heterokaryon incompatibility domain-containing protein</fullName>
    </recommendedName>
</protein>
<feature type="domain" description="Heterokaryon incompatibility" evidence="2">
    <location>
        <begin position="183"/>
        <end position="284"/>
    </location>
</feature>
<dbReference type="OrthoDB" id="3557394at2759"/>
<dbReference type="PANTHER" id="PTHR24148:SF77">
    <property type="entry name" value="HETEROKARYON INCOMPATIBILITY DOMAIN-CONTAINING PROTEIN"/>
    <property type="match status" value="1"/>
</dbReference>
<reference evidence="3" key="1">
    <citation type="submission" date="2021-02" db="EMBL/GenBank/DDBJ databases">
        <title>Genome sequence Cadophora malorum strain M34.</title>
        <authorList>
            <person name="Stefanovic E."/>
            <person name="Vu D."/>
            <person name="Scully C."/>
            <person name="Dijksterhuis J."/>
            <person name="Roader J."/>
            <person name="Houbraken J."/>
        </authorList>
    </citation>
    <scope>NUCLEOTIDE SEQUENCE</scope>
    <source>
        <strain evidence="3">M34</strain>
    </source>
</reference>
<organism evidence="3 4">
    <name type="scientific">Cadophora malorum</name>
    <dbReference type="NCBI Taxonomy" id="108018"/>
    <lineage>
        <taxon>Eukaryota</taxon>
        <taxon>Fungi</taxon>
        <taxon>Dikarya</taxon>
        <taxon>Ascomycota</taxon>
        <taxon>Pezizomycotina</taxon>
        <taxon>Leotiomycetes</taxon>
        <taxon>Helotiales</taxon>
        <taxon>Ploettnerulaceae</taxon>
        <taxon>Cadophora</taxon>
    </lineage>
</organism>
<dbReference type="InterPro" id="IPR010730">
    <property type="entry name" value="HET"/>
</dbReference>
<evidence type="ECO:0000259" key="2">
    <source>
        <dbReference type="Pfam" id="PF06985"/>
    </source>
</evidence>
<comment type="caution">
    <text evidence="3">The sequence shown here is derived from an EMBL/GenBank/DDBJ whole genome shotgun (WGS) entry which is preliminary data.</text>
</comment>
<feature type="region of interest" description="Disordered" evidence="1">
    <location>
        <begin position="1"/>
        <end position="39"/>
    </location>
</feature>
<evidence type="ECO:0000256" key="1">
    <source>
        <dbReference type="SAM" id="MobiDB-lite"/>
    </source>
</evidence>
<keyword evidence="4" id="KW-1185">Reference proteome</keyword>
<dbReference type="Pfam" id="PF06985">
    <property type="entry name" value="HET"/>
    <property type="match status" value="1"/>
</dbReference>
<dbReference type="Proteomes" id="UP000664132">
    <property type="component" value="Unassembled WGS sequence"/>
</dbReference>
<sequence>MTDSNISSRLRKLRFGRRVSPSRSVPTPSKASSVSSQKSKTQLAKIDIYHPLSPPKREIRLLHILPEQPGSLLLGPDPISCVLSHVSLDDKPTYHALSYTWDDESLGQSFEDPDDLKKKRKVLISGFIFLDGQAVEVTPNLWVALWHLRRGANWFKNHPDADVGEFGESLDSRNQWHFTYETPLWIDALCINQLDVLERNQQVQMMGAIYRGSQAVHSWTGLDIPDTGPFIDMIRGFYEKFGNSDDAKIEVRKMLLDDDLQASWKPLPLINKRPYWDRLWIVQEYLLGQQCAVHVGLYVISATQLTWVTRELLRSQADIKSSDWTTIDRETPICHTLQSRHSTFSSPNLSEVLTIFRKHKCSDPRDKIYGLLGLSGKSAEGIRVDYTLDADTVYFDAIRNIILHEQDPRLVFNPSRYCCQCSESQHAQSLLPSWVPDLRCLNDVPLALIVDHSWKPTGSKMPRISGSTHDNILRCHGLLLGTINKIHTISNSNSSPSKSDQVRDLASFTATADNAHDTAPADALSQAQPQRFKALYSTLIPNKNIHYSETLDEQTFTDLCTKAISHGNPFDDDIASKVLNMAPYAAIFSLRLARLSASATDEKIPAGPVFGLCYPFCQEGDTIAAFYGCSEIAVLRPDPSEPDKFKVMCQAYVNGLMDGEGVGVFEEREFELT</sequence>
<feature type="compositionally biased region" description="Low complexity" evidence="1">
    <location>
        <begin position="18"/>
        <end position="39"/>
    </location>
</feature>
<name>A0A8H8BTB6_9HELO</name>